<organism evidence="2 3">
    <name type="scientific">Lactonifactor longoviformis DSM 17459</name>
    <dbReference type="NCBI Taxonomy" id="1122155"/>
    <lineage>
        <taxon>Bacteria</taxon>
        <taxon>Bacillati</taxon>
        <taxon>Bacillota</taxon>
        <taxon>Clostridia</taxon>
        <taxon>Eubacteriales</taxon>
        <taxon>Clostridiaceae</taxon>
        <taxon>Lactonifactor</taxon>
    </lineage>
</organism>
<feature type="transmembrane region" description="Helical" evidence="1">
    <location>
        <begin position="7"/>
        <end position="26"/>
    </location>
</feature>
<dbReference type="OrthoDB" id="9986700at2"/>
<keyword evidence="1" id="KW-1133">Transmembrane helix</keyword>
<keyword evidence="1" id="KW-0812">Transmembrane</keyword>
<sequence>MIGIIRKLIYFTLLQILVWTIVAAALNSPFTDPLPVRTYILLTLFFDIIFACGLYVEHKTGPAFLTIRELNLLRIYLPVLFIAAIAGHYYKDPVGITLLFIFIFNVTAPVFSTNNFWFCHECGKRYGIRIWTSNHCPRCGANLSKKRYRN</sequence>
<evidence type="ECO:0000313" key="3">
    <source>
        <dbReference type="Proteomes" id="UP000184245"/>
    </source>
</evidence>
<reference evidence="2 3" key="1">
    <citation type="submission" date="2016-11" db="EMBL/GenBank/DDBJ databases">
        <authorList>
            <person name="Jaros S."/>
            <person name="Januszkiewicz K."/>
            <person name="Wedrychowicz H."/>
        </authorList>
    </citation>
    <scope>NUCLEOTIDE SEQUENCE [LARGE SCALE GENOMIC DNA]</scope>
    <source>
        <strain evidence="2 3">DSM 17459</strain>
    </source>
</reference>
<feature type="transmembrane region" description="Helical" evidence="1">
    <location>
        <begin position="96"/>
        <end position="119"/>
    </location>
</feature>
<feature type="transmembrane region" description="Helical" evidence="1">
    <location>
        <begin position="38"/>
        <end position="56"/>
    </location>
</feature>
<dbReference type="Proteomes" id="UP000184245">
    <property type="component" value="Unassembled WGS sequence"/>
</dbReference>
<keyword evidence="1" id="KW-0472">Membrane</keyword>
<name>A0A1M5BZN0_9CLOT</name>
<gene>
    <name evidence="2" type="ORF">SAMN02745158_03894</name>
</gene>
<proteinExistence type="predicted"/>
<accession>A0A1M5BZN0</accession>
<dbReference type="RefSeq" id="WP_072854440.1">
    <property type="nucleotide sequence ID" value="NZ_FQVI01000032.1"/>
</dbReference>
<protein>
    <submittedName>
        <fullName evidence="2">Uncharacterized protein</fullName>
    </submittedName>
</protein>
<dbReference type="AlphaFoldDB" id="A0A1M5BZN0"/>
<evidence type="ECO:0000313" key="2">
    <source>
        <dbReference type="EMBL" id="SHF48004.1"/>
    </source>
</evidence>
<keyword evidence="3" id="KW-1185">Reference proteome</keyword>
<evidence type="ECO:0000256" key="1">
    <source>
        <dbReference type="SAM" id="Phobius"/>
    </source>
</evidence>
<feature type="transmembrane region" description="Helical" evidence="1">
    <location>
        <begin position="72"/>
        <end position="90"/>
    </location>
</feature>
<dbReference type="EMBL" id="FQVI01000032">
    <property type="protein sequence ID" value="SHF48004.1"/>
    <property type="molecule type" value="Genomic_DNA"/>
</dbReference>